<evidence type="ECO:0000313" key="2">
    <source>
        <dbReference type="Proteomes" id="UP001595999"/>
    </source>
</evidence>
<dbReference type="RefSeq" id="WP_231464937.1">
    <property type="nucleotide sequence ID" value="NZ_JAJOHW010000156.1"/>
</dbReference>
<comment type="caution">
    <text evidence="1">The sequence shown here is derived from an EMBL/GenBank/DDBJ whole genome shotgun (WGS) entry which is preliminary data.</text>
</comment>
<dbReference type="EMBL" id="JBHSEK010000015">
    <property type="protein sequence ID" value="MFC4491594.1"/>
    <property type="molecule type" value="Genomic_DNA"/>
</dbReference>
<sequence length="85" mass="9731">MQAPCLAQIRWRQSQEEAGLELTVNRFPTLHGGVATRRADQYRPGHMFQEFFTKIKNRLSGIGRFADGNAVLRDQAIELDIQMNN</sequence>
<dbReference type="Proteomes" id="UP001595999">
    <property type="component" value="Unassembled WGS sequence"/>
</dbReference>
<gene>
    <name evidence="1" type="ORF">ACFO0R_18445</name>
</gene>
<protein>
    <submittedName>
        <fullName evidence="1">Uncharacterized protein</fullName>
    </submittedName>
</protein>
<evidence type="ECO:0000313" key="1">
    <source>
        <dbReference type="EMBL" id="MFC4491594.1"/>
    </source>
</evidence>
<keyword evidence="2" id="KW-1185">Reference proteome</keyword>
<proteinExistence type="predicted"/>
<organism evidence="1 2">
    <name type="scientific">Chromobacterium aquaticum</name>
    <dbReference type="NCBI Taxonomy" id="467180"/>
    <lineage>
        <taxon>Bacteria</taxon>
        <taxon>Pseudomonadati</taxon>
        <taxon>Pseudomonadota</taxon>
        <taxon>Betaproteobacteria</taxon>
        <taxon>Neisseriales</taxon>
        <taxon>Chromobacteriaceae</taxon>
        <taxon>Chromobacterium</taxon>
    </lineage>
</organism>
<reference evidence="2" key="1">
    <citation type="journal article" date="2019" name="Int. J. Syst. Evol. Microbiol.">
        <title>The Global Catalogue of Microorganisms (GCM) 10K type strain sequencing project: providing services to taxonomists for standard genome sequencing and annotation.</title>
        <authorList>
            <consortium name="The Broad Institute Genomics Platform"/>
            <consortium name="The Broad Institute Genome Sequencing Center for Infectious Disease"/>
            <person name="Wu L."/>
            <person name="Ma J."/>
        </authorList>
    </citation>
    <scope>NUCLEOTIDE SEQUENCE [LARGE SCALE GENOMIC DNA]</scope>
    <source>
        <strain evidence="2">CGMCC 4.7608</strain>
    </source>
</reference>
<name>A0ABV8ZVB0_9NEIS</name>
<accession>A0ABV8ZVB0</accession>